<dbReference type="InterPro" id="IPR007080">
    <property type="entry name" value="RNA_pol_Rpb1_1"/>
</dbReference>
<dbReference type="GO" id="GO:0005665">
    <property type="term" value="C:RNA polymerase II, core complex"/>
    <property type="evidence" value="ECO:0007669"/>
    <property type="project" value="TreeGrafter"/>
</dbReference>
<dbReference type="PANTHER" id="PTHR19376">
    <property type="entry name" value="DNA-DIRECTED RNA POLYMERASE"/>
    <property type="match status" value="1"/>
</dbReference>
<sequence>MRQSGADFTYSTAPIAKVRRVEFGLMSHELIKEWTGDIEIKELQTNELDGTPKQNGLNDLRMGVNTNTQKCKTCGETKYCQGHFGRIELNKPVYHVGFLQIVKKVLKCICHNCGKLRQPQSEDAMQQFKRAKEHKLNRKRLNEIVKQLGKIDKCEVKHKLEDNLGNEDLCQAQIPTRIQALNGQIKIQYSMKEAAKELTAERCLDIFKKIRNEDAMILGFTKETRPQDLIIKYLLVMPPQVRPAIEMNPARIAQDQYTQIYKSILQKNNEIANCSSDAERVRLAPELMREVAKIIDSEKAGKIKMKSTQPLKSIRARLKGKEGRFRQNLMGKRVDFCARSVISPDANLGMDELGVPQIVADQLTIPEEVTEYNLERVIQLAKTNKIKYVIVPITDPRSKQRKFQALYFDFTDTEEQIRQKINQGVIVERCLQDGDFVLFNRQPTLHRMSMMGHRVRILPYSTFRLNLSVCTPYNADFDGDEMNMHVPQSYETIAELKYLAHVPRQIVTPKSNQPVMGIVQDSLLGCCLFTQRDTFLTRDQVMHLMMWNEQFTGELPMPAILKPQELWSGKQIMSMIIPQSINTERGIREDDLKKPNWNADDKSLCIQRGNLVSGIFNKELVGQGAGSVVHLCWLDLGAEKTLEFMTSCQRIVNNWLIMHSFTVGCQDIAPHINLVAETEKRSREQDEEYIKLLQIFLDAKKIQDNRYHQKGKRIMDSFEYSFNMKLNKVRDDINSKVTETIDQIRNCMYKMIWAKSKGEASNLAQITSLVGQQNLESKRIQFGFAYRTLPHFSKFDYGPEARGFVASNFFKGLKPTEFFFHTMGGRDGLIDTAVKTSRTGYIQRKLIKAVEDVFVRYDSSCRDSVGAVYQFHYGEDKMAAEFIEHQEIKCVNLSNQQLAEKYQLIQEQWFGSEIRMRYQNIFTEDVIDDIETDYDGQALLKGEFDEIKKIRDELRRLFLIDSAPKEEIFTHYYLVVNIERIISTIKINKKISDREKCRLNPITVTKEVDELIQKVDKLLSYDLDERRDCINLFRTHLKVSLASKDLCCRHRLTPEAFKELLSEIIYKLKKSMAHPGEAVGAIAAQSLGEPTTQMTLNTFHKSGVTGDKNVTLGVPRLQELLDASKKTKTPSLTIYFDPPLEYAELELKDDKDKKSYQKTEQLAHPHKQDDFTQSMLVQMQGRILGQTFGQYIIKSEIYYQSDPNNPLHITEDQEDNFTDGIFDTDEAKYKWILFLHMDHQKILSNLETWDKIRDSIPKILDETERKFGISSQNTIVDPDSMNHKYIQIKYYHDYNDQKKFKPERGKGNFDDEIEFDEEAKTKTYVDTPYTILKRLEETIRGHSLGGISKITRILHSQIEKQFYINNKTGGFLKQANVDGKGKWKIVEKYLETEGTNLKEILRLEHVDQRRTTTDDVYEISQVLGIEAARAALVGETRKIFNHYGIYINYRHLYLLYDWMTHRGRLTAVNRNGINRIPEVSVLRKSSFEETVEILYDAAVFSEVDHMRGLSENIIFGQLCPHGTGSFELMVNAKNVKEFKLKSSHADKFTQGGEYLVEQSPYDQNLQTPLILNTPGPGMLDSSCTPIPQKSPGIGIAIFATPFDINRDYTPNMSHRSPFYPSTPLIPYDTYQLSPVESISGQQAQPGKQANVSVSHSPGSPHYTSHTNSPSPSYRSSERATSGQRSSSPILNSSRSPNYTSSIYNSPLSPTNTGSGRVQTGSPHSPQGSNFTTFSPIYQPQGNTTNQYEQEQ</sequence>
<dbReference type="Pfam" id="PF04998">
    <property type="entry name" value="RNA_pol_Rpb1_5"/>
    <property type="match status" value="1"/>
</dbReference>
<gene>
    <name evidence="15" type="ORF">PSON_ATCC_30995.1.T0440036</name>
</gene>
<keyword evidence="3 12" id="KW-0240">DNA-directed RNA polymerase</keyword>
<proteinExistence type="inferred from homology"/>
<dbReference type="PANTHER" id="PTHR19376:SF37">
    <property type="entry name" value="DNA-DIRECTED RNA POLYMERASE II SUBUNIT RPB1"/>
    <property type="match status" value="1"/>
</dbReference>
<keyword evidence="11" id="KW-0539">Nucleus</keyword>
<evidence type="ECO:0000256" key="2">
    <source>
        <dbReference type="ARBA" id="ARBA00006460"/>
    </source>
</evidence>
<evidence type="ECO:0000256" key="10">
    <source>
        <dbReference type="ARBA" id="ARBA00023163"/>
    </source>
</evidence>
<dbReference type="InterPro" id="IPR045867">
    <property type="entry name" value="DNA-dir_RpoC_beta_prime"/>
</dbReference>
<dbReference type="Pfam" id="PF04992">
    <property type="entry name" value="RNA_pol_Rpb1_6"/>
    <property type="match status" value="1"/>
</dbReference>
<dbReference type="InterPro" id="IPR000722">
    <property type="entry name" value="RNA_pol_asu"/>
</dbReference>
<comment type="caution">
    <text evidence="15">The sequence shown here is derived from an EMBL/GenBank/DDBJ whole genome shotgun (WGS) entry which is preliminary data.</text>
</comment>
<evidence type="ECO:0000313" key="16">
    <source>
        <dbReference type="Proteomes" id="UP000692954"/>
    </source>
</evidence>
<dbReference type="InterPro" id="IPR007081">
    <property type="entry name" value="RNA_pol_Rpb1_5"/>
</dbReference>
<keyword evidence="6" id="KW-0479">Metal-binding</keyword>
<evidence type="ECO:0000256" key="3">
    <source>
        <dbReference type="ARBA" id="ARBA00022478"/>
    </source>
</evidence>
<keyword evidence="5 12" id="KW-0548">Nucleotidyltransferase</keyword>
<dbReference type="InterPro" id="IPR007066">
    <property type="entry name" value="RNA_pol_Rpb1_3"/>
</dbReference>
<evidence type="ECO:0000256" key="1">
    <source>
        <dbReference type="ARBA" id="ARBA00004123"/>
    </source>
</evidence>
<dbReference type="Pfam" id="PF00623">
    <property type="entry name" value="RNA_pol_Rpb1_2"/>
    <property type="match status" value="1"/>
</dbReference>
<comment type="catalytic activity">
    <reaction evidence="12">
        <text>RNA(n) + a ribonucleoside 5'-triphosphate = RNA(n+1) + diphosphate</text>
        <dbReference type="Rhea" id="RHEA:21248"/>
        <dbReference type="Rhea" id="RHEA-COMP:14527"/>
        <dbReference type="Rhea" id="RHEA-COMP:17342"/>
        <dbReference type="ChEBI" id="CHEBI:33019"/>
        <dbReference type="ChEBI" id="CHEBI:61557"/>
        <dbReference type="ChEBI" id="CHEBI:140395"/>
        <dbReference type="EC" id="2.7.7.6"/>
    </reaction>
</comment>
<dbReference type="Pfam" id="PF04997">
    <property type="entry name" value="RNA_pol_Rpb1_1"/>
    <property type="match status" value="1"/>
</dbReference>
<feature type="region of interest" description="Disordered" evidence="13">
    <location>
        <begin position="1639"/>
        <end position="1751"/>
    </location>
</feature>
<keyword evidence="8" id="KW-0460">Magnesium</keyword>
<evidence type="ECO:0000256" key="9">
    <source>
        <dbReference type="ARBA" id="ARBA00023125"/>
    </source>
</evidence>
<dbReference type="FunFam" id="1.10.150.390:FF:000001">
    <property type="entry name" value="DNA-directed RNA polymerase subunit"/>
    <property type="match status" value="1"/>
</dbReference>
<evidence type="ECO:0000313" key="15">
    <source>
        <dbReference type="EMBL" id="CAD8082765.1"/>
    </source>
</evidence>
<organism evidence="15 16">
    <name type="scientific">Paramecium sonneborni</name>
    <dbReference type="NCBI Taxonomy" id="65129"/>
    <lineage>
        <taxon>Eukaryota</taxon>
        <taxon>Sar</taxon>
        <taxon>Alveolata</taxon>
        <taxon>Ciliophora</taxon>
        <taxon>Intramacronucleata</taxon>
        <taxon>Oligohymenophorea</taxon>
        <taxon>Peniculida</taxon>
        <taxon>Parameciidae</taxon>
        <taxon>Paramecium</taxon>
    </lineage>
</organism>
<evidence type="ECO:0000256" key="6">
    <source>
        <dbReference type="ARBA" id="ARBA00022723"/>
    </source>
</evidence>
<dbReference type="OrthoDB" id="270392at2759"/>
<keyword evidence="9" id="KW-0238">DNA-binding</keyword>
<keyword evidence="4 12" id="KW-0808">Transferase</keyword>
<dbReference type="EC" id="2.7.7.6" evidence="12"/>
<dbReference type="GO" id="GO:0006351">
    <property type="term" value="P:DNA-templated transcription"/>
    <property type="evidence" value="ECO:0007669"/>
    <property type="project" value="InterPro"/>
</dbReference>
<evidence type="ECO:0000256" key="5">
    <source>
        <dbReference type="ARBA" id="ARBA00022695"/>
    </source>
</evidence>
<comment type="similarity">
    <text evidence="2 12">Belongs to the RNA polymerase beta' chain family.</text>
</comment>
<evidence type="ECO:0000256" key="12">
    <source>
        <dbReference type="RuleBase" id="RU004279"/>
    </source>
</evidence>
<dbReference type="InterPro" id="IPR007083">
    <property type="entry name" value="RNA_pol_Rpb1_4"/>
</dbReference>
<dbReference type="FunFam" id="2.40.40.20:FF:000019">
    <property type="entry name" value="DNA-directed RNA polymerase II subunit RPB1"/>
    <property type="match status" value="1"/>
</dbReference>
<dbReference type="SMART" id="SM00663">
    <property type="entry name" value="RPOLA_N"/>
    <property type="match status" value="1"/>
</dbReference>
<comment type="subcellular location">
    <subcellularLocation>
        <location evidence="1">Nucleus</location>
    </subcellularLocation>
</comment>
<evidence type="ECO:0000256" key="7">
    <source>
        <dbReference type="ARBA" id="ARBA00022833"/>
    </source>
</evidence>
<dbReference type="GO" id="GO:0046872">
    <property type="term" value="F:metal ion binding"/>
    <property type="evidence" value="ECO:0007669"/>
    <property type="project" value="UniProtKB-KW"/>
</dbReference>
<protein>
    <recommendedName>
        <fullName evidence="12">DNA-directed RNA polymerase subunit</fullName>
        <ecNumber evidence="12">2.7.7.6</ecNumber>
    </recommendedName>
</protein>
<dbReference type="Proteomes" id="UP000692954">
    <property type="component" value="Unassembled WGS sequence"/>
</dbReference>
<evidence type="ECO:0000256" key="13">
    <source>
        <dbReference type="SAM" id="MobiDB-lite"/>
    </source>
</evidence>
<dbReference type="GO" id="GO:0003899">
    <property type="term" value="F:DNA-directed RNA polymerase activity"/>
    <property type="evidence" value="ECO:0007669"/>
    <property type="project" value="UniProtKB-EC"/>
</dbReference>
<keyword evidence="10 12" id="KW-0804">Transcription</keyword>
<dbReference type="InterPro" id="IPR006592">
    <property type="entry name" value="RNA_pol_N"/>
</dbReference>
<dbReference type="CDD" id="cd02733">
    <property type="entry name" value="RNAP_II_RPB1_N"/>
    <property type="match status" value="1"/>
</dbReference>
<evidence type="ECO:0000256" key="8">
    <source>
        <dbReference type="ARBA" id="ARBA00022842"/>
    </source>
</evidence>
<feature type="domain" description="RNA polymerase N-terminal" evidence="14">
    <location>
        <begin position="227"/>
        <end position="530"/>
    </location>
</feature>
<accession>A0A8S1N0U1</accession>
<feature type="compositionally biased region" description="Low complexity" evidence="13">
    <location>
        <begin position="1684"/>
        <end position="1697"/>
    </location>
</feature>
<dbReference type="FunFam" id="1.10.274.100:FF:000001">
    <property type="entry name" value="DNA-directed RNA polymerase subunit"/>
    <property type="match status" value="1"/>
</dbReference>
<evidence type="ECO:0000256" key="11">
    <source>
        <dbReference type="ARBA" id="ARBA00023242"/>
    </source>
</evidence>
<evidence type="ECO:0000259" key="14">
    <source>
        <dbReference type="SMART" id="SM00663"/>
    </source>
</evidence>
<reference evidence="15" key="1">
    <citation type="submission" date="2021-01" db="EMBL/GenBank/DDBJ databases">
        <authorList>
            <consortium name="Genoscope - CEA"/>
            <person name="William W."/>
        </authorList>
    </citation>
    <scope>NUCLEOTIDE SEQUENCE</scope>
</reference>
<keyword evidence="16" id="KW-1185">Reference proteome</keyword>
<keyword evidence="7" id="KW-0862">Zinc</keyword>
<feature type="compositionally biased region" description="Polar residues" evidence="13">
    <location>
        <begin position="1639"/>
        <end position="1683"/>
    </location>
</feature>
<dbReference type="InterPro" id="IPR007075">
    <property type="entry name" value="RNA_pol_Rpb1_6"/>
</dbReference>
<name>A0A8S1N0U1_9CILI</name>
<dbReference type="EMBL" id="CAJJDN010000044">
    <property type="protein sequence ID" value="CAD8082765.1"/>
    <property type="molecule type" value="Genomic_DNA"/>
</dbReference>
<evidence type="ECO:0000256" key="4">
    <source>
        <dbReference type="ARBA" id="ARBA00022679"/>
    </source>
</evidence>
<feature type="compositionally biased region" description="Polar residues" evidence="13">
    <location>
        <begin position="1698"/>
        <end position="1751"/>
    </location>
</feature>
<dbReference type="Pfam" id="PF04983">
    <property type="entry name" value="RNA_pol_Rpb1_3"/>
    <property type="match status" value="1"/>
</dbReference>
<comment type="function">
    <text evidence="12">DNA-dependent RNA polymerase catalyzes the transcription of DNA into RNA using the four ribonucleoside triphosphates as substrates.</text>
</comment>
<dbReference type="Pfam" id="PF05000">
    <property type="entry name" value="RNA_pol_Rpb1_4"/>
    <property type="match status" value="1"/>
</dbReference>
<dbReference type="GO" id="GO:0003677">
    <property type="term" value="F:DNA binding"/>
    <property type="evidence" value="ECO:0007669"/>
    <property type="project" value="UniProtKB-KW"/>
</dbReference>